<comment type="caution">
    <text evidence="3">The sequence shown here is derived from an EMBL/GenBank/DDBJ whole genome shotgun (WGS) entry which is preliminary data.</text>
</comment>
<dbReference type="PANTHER" id="PTHR46696">
    <property type="entry name" value="P450, PUTATIVE (EUROFUNG)-RELATED"/>
    <property type="match status" value="1"/>
</dbReference>
<dbReference type="InterPro" id="IPR001128">
    <property type="entry name" value="Cyt_P450"/>
</dbReference>
<keyword evidence="2" id="KW-0349">Heme</keyword>
<dbReference type="GO" id="GO:0016705">
    <property type="term" value="F:oxidoreductase activity, acting on paired donors, with incorporation or reduction of molecular oxygen"/>
    <property type="evidence" value="ECO:0007669"/>
    <property type="project" value="InterPro"/>
</dbReference>
<dbReference type="PRINTS" id="PR00359">
    <property type="entry name" value="BP450"/>
</dbReference>
<comment type="similarity">
    <text evidence="1 2">Belongs to the cytochrome P450 family.</text>
</comment>
<dbReference type="GO" id="GO:0005506">
    <property type="term" value="F:iron ion binding"/>
    <property type="evidence" value="ECO:0007669"/>
    <property type="project" value="InterPro"/>
</dbReference>
<organism evidence="3 4">
    <name type="scientific">Crossiella cryophila</name>
    <dbReference type="NCBI Taxonomy" id="43355"/>
    <lineage>
        <taxon>Bacteria</taxon>
        <taxon>Bacillati</taxon>
        <taxon>Actinomycetota</taxon>
        <taxon>Actinomycetes</taxon>
        <taxon>Pseudonocardiales</taxon>
        <taxon>Pseudonocardiaceae</taxon>
        <taxon>Crossiella</taxon>
    </lineage>
</organism>
<dbReference type="InterPro" id="IPR017972">
    <property type="entry name" value="Cyt_P450_CS"/>
</dbReference>
<reference evidence="3 4" key="1">
    <citation type="submission" date="2020-08" db="EMBL/GenBank/DDBJ databases">
        <title>Sequencing the genomes of 1000 actinobacteria strains.</title>
        <authorList>
            <person name="Klenk H.-P."/>
        </authorList>
    </citation>
    <scope>NUCLEOTIDE SEQUENCE [LARGE SCALE GENOMIC DNA]</scope>
    <source>
        <strain evidence="3 4">DSM 44230</strain>
    </source>
</reference>
<keyword evidence="2" id="KW-0408">Iron</keyword>
<dbReference type="SUPFAM" id="SSF48264">
    <property type="entry name" value="Cytochrome P450"/>
    <property type="match status" value="1"/>
</dbReference>
<proteinExistence type="inferred from homology"/>
<dbReference type="InterPro" id="IPR002397">
    <property type="entry name" value="Cyt_P450_B"/>
</dbReference>
<accession>A0A7W7CEC0</accession>
<keyword evidence="2" id="KW-0479">Metal-binding</keyword>
<dbReference type="GO" id="GO:0004497">
    <property type="term" value="F:monooxygenase activity"/>
    <property type="evidence" value="ECO:0007669"/>
    <property type="project" value="UniProtKB-KW"/>
</dbReference>
<dbReference type="PANTHER" id="PTHR46696:SF1">
    <property type="entry name" value="CYTOCHROME P450 YJIB-RELATED"/>
    <property type="match status" value="1"/>
</dbReference>
<evidence type="ECO:0000313" key="3">
    <source>
        <dbReference type="EMBL" id="MBB4679603.1"/>
    </source>
</evidence>
<dbReference type="PRINTS" id="PR00385">
    <property type="entry name" value="P450"/>
</dbReference>
<evidence type="ECO:0000313" key="4">
    <source>
        <dbReference type="Proteomes" id="UP000533598"/>
    </source>
</evidence>
<dbReference type="InterPro" id="IPR036396">
    <property type="entry name" value="Cyt_P450_sf"/>
</dbReference>
<keyword evidence="2" id="KW-0560">Oxidoreductase</keyword>
<sequence>MLADLDIDAEAFQHNPYPWYALMRRQAPVFPVPGRDWTFVTTMPLVREVLADPATYSSRTNRQTDPPPEVRAEVDALRRGRPPSISVLVGNDPPAHGRYRRMANRAFTPRAVARLEPVVLGVVRELVRELPAEGDFVAHFAAPLPVWTICEVLGLGAGYRESMARWLTALTATTGHRPTGEQWLRIERERAGFDHAMVAELTARVRRPGSDLLGEIVGSAALVAPPDEVLAVALGLVRQLVVAGAETTTRVLAEAVALLAAEPAEWEWVGRERGRAGLVFEEAVRLASPVQQMVRRTTRAVRLGGVELAAGSRLLVSFASANRDERVFAEPDRFWPGRPDLQRHIAFGHGVHACLGIGLARLEGELALHELAGAAGRLSVTPHEPAYLPGYLLRGRTTLPVRRLR</sequence>
<keyword evidence="2" id="KW-0503">Monooxygenase</keyword>
<dbReference type="Pfam" id="PF00067">
    <property type="entry name" value="p450"/>
    <property type="match status" value="1"/>
</dbReference>
<dbReference type="AlphaFoldDB" id="A0A7W7CEC0"/>
<protein>
    <submittedName>
        <fullName evidence="3">Cytochrome P450</fullName>
    </submittedName>
</protein>
<dbReference type="RefSeq" id="WP_185005329.1">
    <property type="nucleotide sequence ID" value="NZ_BAAAUI010000001.1"/>
</dbReference>
<dbReference type="GO" id="GO:0020037">
    <property type="term" value="F:heme binding"/>
    <property type="evidence" value="ECO:0007669"/>
    <property type="project" value="InterPro"/>
</dbReference>
<evidence type="ECO:0000256" key="1">
    <source>
        <dbReference type="ARBA" id="ARBA00010617"/>
    </source>
</evidence>
<dbReference type="Proteomes" id="UP000533598">
    <property type="component" value="Unassembled WGS sequence"/>
</dbReference>
<name>A0A7W7CEC0_9PSEU</name>
<evidence type="ECO:0000256" key="2">
    <source>
        <dbReference type="RuleBase" id="RU000461"/>
    </source>
</evidence>
<dbReference type="PROSITE" id="PS00086">
    <property type="entry name" value="CYTOCHROME_P450"/>
    <property type="match status" value="1"/>
</dbReference>
<gene>
    <name evidence="3" type="ORF">HNR67_005721</name>
</gene>
<dbReference type="EMBL" id="JACHMH010000001">
    <property type="protein sequence ID" value="MBB4679603.1"/>
    <property type="molecule type" value="Genomic_DNA"/>
</dbReference>
<keyword evidence="4" id="KW-1185">Reference proteome</keyword>
<dbReference type="Gene3D" id="1.10.630.10">
    <property type="entry name" value="Cytochrome P450"/>
    <property type="match status" value="1"/>
</dbReference>